<sequence length="276" mass="31540">MMKDPIKPNAKSRESGNISSNNTLLIGIIVVLIILLAVAGFLLVSPQGFIWKTSPSQTVENEFCAELISLKLIGDDLTCQSEITKLFTSDLESKWQLVKNYRASSNFYALITLPLDREYPSLNTLFNKPAVTMDSLLKRAEYLDAAAKQFNSFLRAKNNEELIRNGNPCKDDLQCDLAYQVVKFSVENMPRENSFIAQSPFKFLNENTEKQARFLLALLEEIKRYYTSSEGMNNNCDWVKRERFWEDIQYFFSSSRENSGNYPLQEALIPLFCDAG</sequence>
<proteinExistence type="predicted"/>
<comment type="caution">
    <text evidence="2">The sequence shown here is derived from an EMBL/GenBank/DDBJ whole genome shotgun (WGS) entry which is preliminary data.</text>
</comment>
<keyword evidence="1" id="KW-0472">Membrane</keyword>
<keyword evidence="1" id="KW-1133">Transmembrane helix</keyword>
<feature type="transmembrane region" description="Helical" evidence="1">
    <location>
        <begin position="21"/>
        <end position="44"/>
    </location>
</feature>
<organism evidence="2 3">
    <name type="scientific">Thioflexithrix psekupsensis</name>
    <dbReference type="NCBI Taxonomy" id="1570016"/>
    <lineage>
        <taxon>Bacteria</taxon>
        <taxon>Pseudomonadati</taxon>
        <taxon>Pseudomonadota</taxon>
        <taxon>Gammaproteobacteria</taxon>
        <taxon>Thiotrichales</taxon>
        <taxon>Thioflexithrix</taxon>
    </lineage>
</organism>
<dbReference type="RefSeq" id="WP_086489722.1">
    <property type="nucleotide sequence ID" value="NZ_MSLT01000024.1"/>
</dbReference>
<evidence type="ECO:0000313" key="3">
    <source>
        <dbReference type="Proteomes" id="UP000194798"/>
    </source>
</evidence>
<name>A0A251X3J1_9GAMM</name>
<keyword evidence="1" id="KW-0812">Transmembrane</keyword>
<keyword evidence="3" id="KW-1185">Reference proteome</keyword>
<dbReference type="AlphaFoldDB" id="A0A251X3J1"/>
<evidence type="ECO:0000256" key="1">
    <source>
        <dbReference type="SAM" id="Phobius"/>
    </source>
</evidence>
<reference evidence="2 3" key="1">
    <citation type="submission" date="2016-12" db="EMBL/GenBank/DDBJ databases">
        <title>Thioflexothrix psekupsii D3 genome sequencing and assembly.</title>
        <authorList>
            <person name="Fomenkov A."/>
            <person name="Vincze T."/>
            <person name="Grabovich M."/>
            <person name="Anton B.P."/>
            <person name="Dubinina G."/>
            <person name="Orlova M."/>
            <person name="Belousova E."/>
            <person name="Roberts R.J."/>
        </authorList>
    </citation>
    <scope>NUCLEOTIDE SEQUENCE [LARGE SCALE GENOMIC DNA]</scope>
    <source>
        <strain evidence="2">D3</strain>
    </source>
</reference>
<protein>
    <submittedName>
        <fullName evidence="2">Uncharacterized protein</fullName>
    </submittedName>
</protein>
<evidence type="ECO:0000313" key="2">
    <source>
        <dbReference type="EMBL" id="OUD11707.1"/>
    </source>
</evidence>
<dbReference type="EMBL" id="MSLT01000024">
    <property type="protein sequence ID" value="OUD11707.1"/>
    <property type="molecule type" value="Genomic_DNA"/>
</dbReference>
<dbReference type="Proteomes" id="UP000194798">
    <property type="component" value="Unassembled WGS sequence"/>
</dbReference>
<gene>
    <name evidence="2" type="ORF">TPSD3_16785</name>
</gene>
<accession>A0A251X3J1</accession>